<dbReference type="InterPro" id="IPR043128">
    <property type="entry name" value="Rev_trsase/Diguanyl_cyclase"/>
</dbReference>
<dbReference type="Gene3D" id="3.30.70.270">
    <property type="match status" value="1"/>
</dbReference>
<keyword evidence="4" id="KW-1185">Reference proteome</keyword>
<dbReference type="InterPro" id="IPR001611">
    <property type="entry name" value="Leu-rich_rpt"/>
</dbReference>
<evidence type="ECO:0000256" key="2">
    <source>
        <dbReference type="ARBA" id="ARBA00022737"/>
    </source>
</evidence>
<name>T0KZD5_9MICR</name>
<protein>
    <submittedName>
        <fullName evidence="3">Small gtp-binding protein</fullName>
    </submittedName>
</protein>
<accession>T0KZD5</accession>
<dbReference type="AlphaFoldDB" id="T0KZD5"/>
<dbReference type="Proteomes" id="UP000053780">
    <property type="component" value="Unassembled WGS sequence"/>
</dbReference>
<dbReference type="VEuPathDB" id="MicrosporidiaDB:NAPIS_ORF01784"/>
<dbReference type="PANTHER" id="PTHR48051">
    <property type="match status" value="1"/>
</dbReference>
<dbReference type="InterPro" id="IPR003591">
    <property type="entry name" value="Leu-rich_rpt_typical-subtyp"/>
</dbReference>
<dbReference type="Gene3D" id="3.80.10.10">
    <property type="entry name" value="Ribonuclease Inhibitor"/>
    <property type="match status" value="1"/>
</dbReference>
<dbReference type="InterPro" id="IPR043502">
    <property type="entry name" value="DNA/RNA_pol_sf"/>
</dbReference>
<dbReference type="OrthoDB" id="2021138at2759"/>
<evidence type="ECO:0000313" key="3">
    <source>
        <dbReference type="EMBL" id="EQB60642.1"/>
    </source>
</evidence>
<gene>
    <name evidence="3" type="ORF">NAPIS_ORF01784</name>
</gene>
<dbReference type="SUPFAM" id="SSF52058">
    <property type="entry name" value="L domain-like"/>
    <property type="match status" value="1"/>
</dbReference>
<proteinExistence type="predicted"/>
<evidence type="ECO:0000313" key="4">
    <source>
        <dbReference type="Proteomes" id="UP000053780"/>
    </source>
</evidence>
<sequence length="1024" mass="120026">MFLLDISHISNNISKIYEVKSFKISLNNLNEISNVLNVMFDTNLDKILTMNNEKKIPFFKVNVLNLSYNQVKNTNITGSINLLLKEHFEKIDLITMKIVFELNHDSFKAISVFEKRVRSILRNWRLFKNLYLIDDMVELNKLNHCGSLNYISESMSKLFSQHTIKEHDVLNNTSINLLDHIYILSCIYSHSKTITHRDKGYYKMTFLFKYTDDLNYWRIFNTQFRNLPDVDKTSYLRVLSIEAKDSSLRCVTILKTYKYSMKEFSTCSMKLNQRLMERRCLILLLSVVRCINLLLCLLCLDKKKKIKIVEIGIKNKNFLLLLLKTKIKKDNLIVNELRQKDDDEEQVLNKANYNNKLYYNKASNTGHILSGSKEQFILERYIISGLNSIKKNTTTETDIIRDKDFPLIDEYFKEIDNVLSFYSQNPFLINKKLRMNLDLIKSLDELDLDLIKSLSIISKIMTTFKKNNICGKLGANEGSMAIDMRRNNNNKINYNNNTLSSDRVKSIVERYLSTMDWYTRGECKTKQINILKINNYHINFTNDNSPYSSSSFFLKKKNNDLRLSIGFTNGFNQIKIRRAFRKYTAIKPGPKLFRQYVSKILGDVPNCFVYIDDIVIYTKTKEKQCGNNFTPINFYLCSGLGDVAIYAFLLDNMIIKTDSKIVCLQTLIFQQGYRDRSISGQQNNGTENLSRSSRNVVTQKRRLEKKEVGRILVKQEKKNEIFSIFMKGSKTLKYACTFMDHLNYTKIFFSSSRCLFKTHTSILNMSFSVKRCEKHFKNGVRLYENLTTLLTITENNSKINNNYHNRLKASSYEIKLKEEPWDKFEGPYDVEEVGKKGKWPKMNRQNNYSERDKCIKRHDNFNFYFTLNNINLNSLKYVILNFNKLLKNIENYSIKINLKYINISGNKLTDFPYRYLCNNYIVNIEPICEINNLEYLHLRNNKITEITNNIGNLKNLINCVCSIMFLYIENNQISGISDNIGNLEELVLSSNNISFLTKSLINCKNLLKLDLQIMNDRLEIDSKS</sequence>
<dbReference type="SUPFAM" id="SSF56672">
    <property type="entry name" value="DNA/RNA polymerases"/>
    <property type="match status" value="1"/>
</dbReference>
<keyword evidence="2" id="KW-0677">Repeat</keyword>
<dbReference type="InterPro" id="IPR032675">
    <property type="entry name" value="LRR_dom_sf"/>
</dbReference>
<evidence type="ECO:0000256" key="1">
    <source>
        <dbReference type="ARBA" id="ARBA00022614"/>
    </source>
</evidence>
<dbReference type="SMART" id="SM00369">
    <property type="entry name" value="LRR_TYP"/>
    <property type="match status" value="2"/>
</dbReference>
<dbReference type="PANTHER" id="PTHR48051:SF1">
    <property type="entry name" value="RAS SUPPRESSOR PROTEIN 1"/>
    <property type="match status" value="1"/>
</dbReference>
<dbReference type="InterPro" id="IPR050216">
    <property type="entry name" value="LRR_domain-containing"/>
</dbReference>
<reference evidence="3 4" key="1">
    <citation type="journal article" date="2013" name="BMC Genomics">
        <title>Genome sequencing and comparative genomics of honey bee microsporidia, Nosema apis reveal novel insights into host-parasite interactions.</title>
        <authorList>
            <person name="Chen Yp."/>
            <person name="Pettis J.S."/>
            <person name="Zhao Y."/>
            <person name="Liu X."/>
            <person name="Tallon L.J."/>
            <person name="Sadzewicz L.D."/>
            <person name="Li R."/>
            <person name="Zheng H."/>
            <person name="Huang S."/>
            <person name="Zhang X."/>
            <person name="Hamilton M.C."/>
            <person name="Pernal S.F."/>
            <person name="Melathopoulos A.P."/>
            <person name="Yan X."/>
            <person name="Evans J.D."/>
        </authorList>
    </citation>
    <scope>NUCLEOTIDE SEQUENCE [LARGE SCALE GENOMIC DNA]</scope>
    <source>
        <strain evidence="3 4">BRL 01</strain>
    </source>
</reference>
<keyword evidence="1" id="KW-0433">Leucine-rich repeat</keyword>
<dbReference type="EMBL" id="KE647264">
    <property type="protein sequence ID" value="EQB60642.1"/>
    <property type="molecule type" value="Genomic_DNA"/>
</dbReference>
<dbReference type="PROSITE" id="PS51450">
    <property type="entry name" value="LRR"/>
    <property type="match status" value="2"/>
</dbReference>
<dbReference type="HOGENOM" id="CLU_295455_0_0_1"/>
<organism evidence="3 4">
    <name type="scientific">Vairimorpha apis BRL 01</name>
    <dbReference type="NCBI Taxonomy" id="1037528"/>
    <lineage>
        <taxon>Eukaryota</taxon>
        <taxon>Fungi</taxon>
        <taxon>Fungi incertae sedis</taxon>
        <taxon>Microsporidia</taxon>
        <taxon>Nosematidae</taxon>
        <taxon>Vairimorpha</taxon>
    </lineage>
</organism>
<dbReference type="GO" id="GO:0005737">
    <property type="term" value="C:cytoplasm"/>
    <property type="evidence" value="ECO:0007669"/>
    <property type="project" value="TreeGrafter"/>
</dbReference>